<sequence length="214" mass="22620">MSTSERPLATLIGDVVASRTAASRAALHQRLLDLLEEVNATGPAVPLRITVGDEFQGCFEDLGSAVRAVRMLRLGGLPEVDLRFGIGWGPVTVLQAEPRVEDGPGWWAARAAIEHVADEAARAGTRRLRTSYRRADGVAGPDPAAVNAALLLRDEVIGGLSSRSLSVVRGLLGGRTQGEIAEAEQISASAVSQRVRKDGLAMLVAAEALLEEVR</sequence>
<reference evidence="1 2" key="1">
    <citation type="submission" date="2023-07" db="EMBL/GenBank/DDBJ databases">
        <title>Nocardioides sp. nov WY-20 isolated from soil.</title>
        <authorList>
            <person name="Liu B."/>
            <person name="Wan Y."/>
        </authorList>
    </citation>
    <scope>NUCLEOTIDE SEQUENCE [LARGE SCALE GENOMIC DNA]</scope>
    <source>
        <strain evidence="1 2">WY-20</strain>
    </source>
</reference>
<dbReference type="InterPro" id="IPR032580">
    <property type="entry name" value="SatD"/>
</dbReference>
<gene>
    <name evidence="1" type="ORF">Q5722_01865</name>
</gene>
<organism evidence="1 2">
    <name type="scientific">Nocardioides jiangxiensis</name>
    <dbReference type="NCBI Taxonomy" id="3064524"/>
    <lineage>
        <taxon>Bacteria</taxon>
        <taxon>Bacillati</taxon>
        <taxon>Actinomycetota</taxon>
        <taxon>Actinomycetes</taxon>
        <taxon>Propionibacteriales</taxon>
        <taxon>Nocardioidaceae</taxon>
        <taxon>Nocardioides</taxon>
    </lineage>
</organism>
<dbReference type="Pfam" id="PF16264">
    <property type="entry name" value="SatD"/>
    <property type="match status" value="1"/>
</dbReference>
<evidence type="ECO:0000313" key="2">
    <source>
        <dbReference type="Proteomes" id="UP001233314"/>
    </source>
</evidence>
<dbReference type="RefSeq" id="WP_305026512.1">
    <property type="nucleotide sequence ID" value="NZ_JAUQTA010000001.1"/>
</dbReference>
<comment type="caution">
    <text evidence="1">The sequence shown here is derived from an EMBL/GenBank/DDBJ whole genome shotgun (WGS) entry which is preliminary data.</text>
</comment>
<evidence type="ECO:0000313" key="1">
    <source>
        <dbReference type="EMBL" id="MDO7867106.1"/>
    </source>
</evidence>
<protein>
    <submittedName>
        <fullName evidence="1">SatD family protein</fullName>
    </submittedName>
</protein>
<keyword evidence="2" id="KW-1185">Reference proteome</keyword>
<name>A0ABT9B1F5_9ACTN</name>
<dbReference type="Proteomes" id="UP001233314">
    <property type="component" value="Unassembled WGS sequence"/>
</dbReference>
<dbReference type="EMBL" id="JAUQTA010000001">
    <property type="protein sequence ID" value="MDO7867106.1"/>
    <property type="molecule type" value="Genomic_DNA"/>
</dbReference>
<proteinExistence type="predicted"/>
<accession>A0ABT9B1F5</accession>